<dbReference type="PANTHER" id="PTHR30466">
    <property type="entry name" value="FLAVIN REDUCTASE"/>
    <property type="match status" value="1"/>
</dbReference>
<comment type="caution">
    <text evidence="4">The sequence shown here is derived from an EMBL/GenBank/DDBJ whole genome shotgun (WGS) entry which is preliminary data.</text>
</comment>
<protein>
    <submittedName>
        <fullName evidence="4">Flavin reductase family protein</fullName>
        <ecNumber evidence="4">1.-.-.-</ecNumber>
    </submittedName>
</protein>
<dbReference type="SMART" id="SM00903">
    <property type="entry name" value="Flavin_Reduct"/>
    <property type="match status" value="1"/>
</dbReference>
<comment type="similarity">
    <text evidence="1">Belongs to the non-flavoprotein flavin reductase family.</text>
</comment>
<sequence>MTDAVEFDSTTFRRVLGHYPTGVCVVTAVDQDGPTGMVVGSFTSVSLDPPLVAFFPAKSSSSWPRIEQAGRFCVNVLASDQQLLCRQFSAKGADKFAGVAHRVSFLGSPILDGVVAWIDCTLEAVHEAGDHYIVLGRVKALEVDRPDKPLLFFQGAYGEFAHLP</sequence>
<dbReference type="PANTHER" id="PTHR30466:SF11">
    <property type="entry name" value="FLAVIN-DEPENDENT MONOOXYGENASE, REDUCTASE SUBUNIT HSAB"/>
    <property type="match status" value="1"/>
</dbReference>
<accession>A0ABV9F060</accession>
<proteinExistence type="inferred from homology"/>
<feature type="domain" description="Flavin reductase like" evidence="3">
    <location>
        <begin position="16"/>
        <end position="159"/>
    </location>
</feature>
<dbReference type="GO" id="GO:0016491">
    <property type="term" value="F:oxidoreductase activity"/>
    <property type="evidence" value="ECO:0007669"/>
    <property type="project" value="UniProtKB-KW"/>
</dbReference>
<evidence type="ECO:0000313" key="5">
    <source>
        <dbReference type="Proteomes" id="UP001595957"/>
    </source>
</evidence>
<organism evidence="4 5">
    <name type="scientific">Sphingobium tyrosinilyticum</name>
    <dbReference type="NCBI Taxonomy" id="2715436"/>
    <lineage>
        <taxon>Bacteria</taxon>
        <taxon>Pseudomonadati</taxon>
        <taxon>Pseudomonadota</taxon>
        <taxon>Alphaproteobacteria</taxon>
        <taxon>Sphingomonadales</taxon>
        <taxon>Sphingomonadaceae</taxon>
        <taxon>Sphingobium</taxon>
    </lineage>
</organism>
<gene>
    <name evidence="4" type="ORF">ACFO3E_14060</name>
</gene>
<evidence type="ECO:0000313" key="4">
    <source>
        <dbReference type="EMBL" id="MFC4595307.1"/>
    </source>
</evidence>
<evidence type="ECO:0000256" key="1">
    <source>
        <dbReference type="ARBA" id="ARBA00008898"/>
    </source>
</evidence>
<dbReference type="EC" id="1.-.-.-" evidence="4"/>
<evidence type="ECO:0000256" key="2">
    <source>
        <dbReference type="ARBA" id="ARBA00023002"/>
    </source>
</evidence>
<keyword evidence="2 4" id="KW-0560">Oxidoreductase</keyword>
<keyword evidence="5" id="KW-1185">Reference proteome</keyword>
<dbReference type="SUPFAM" id="SSF50475">
    <property type="entry name" value="FMN-binding split barrel"/>
    <property type="match status" value="1"/>
</dbReference>
<dbReference type="Proteomes" id="UP001595957">
    <property type="component" value="Unassembled WGS sequence"/>
</dbReference>
<dbReference type="Gene3D" id="2.30.110.10">
    <property type="entry name" value="Electron Transport, Fmn-binding Protein, Chain A"/>
    <property type="match status" value="1"/>
</dbReference>
<evidence type="ECO:0000259" key="3">
    <source>
        <dbReference type="SMART" id="SM00903"/>
    </source>
</evidence>
<reference evidence="5" key="1">
    <citation type="journal article" date="2019" name="Int. J. Syst. Evol. Microbiol.">
        <title>The Global Catalogue of Microorganisms (GCM) 10K type strain sequencing project: providing services to taxonomists for standard genome sequencing and annotation.</title>
        <authorList>
            <consortium name="The Broad Institute Genomics Platform"/>
            <consortium name="The Broad Institute Genome Sequencing Center for Infectious Disease"/>
            <person name="Wu L."/>
            <person name="Ma J."/>
        </authorList>
    </citation>
    <scope>NUCLEOTIDE SEQUENCE [LARGE SCALE GENOMIC DNA]</scope>
    <source>
        <strain evidence="5">NBRC 103632</strain>
    </source>
</reference>
<dbReference type="InterPro" id="IPR012349">
    <property type="entry name" value="Split_barrel_FMN-bd"/>
</dbReference>
<dbReference type="EMBL" id="JBHSFZ010000030">
    <property type="protein sequence ID" value="MFC4595307.1"/>
    <property type="molecule type" value="Genomic_DNA"/>
</dbReference>
<dbReference type="InterPro" id="IPR002563">
    <property type="entry name" value="Flavin_Rdtase-like_dom"/>
</dbReference>
<dbReference type="InterPro" id="IPR050268">
    <property type="entry name" value="NADH-dep_flavin_reductase"/>
</dbReference>
<dbReference type="RefSeq" id="WP_066525972.1">
    <property type="nucleotide sequence ID" value="NZ_JBHSFZ010000030.1"/>
</dbReference>
<name>A0ABV9F060_9SPHN</name>
<dbReference type="Pfam" id="PF01613">
    <property type="entry name" value="Flavin_Reduct"/>
    <property type="match status" value="1"/>
</dbReference>